<evidence type="ECO:0000256" key="5">
    <source>
        <dbReference type="ARBA" id="ARBA00022729"/>
    </source>
</evidence>
<accession>A0A9P4NPU7</accession>
<keyword evidence="14" id="KW-1185">Reference proteome</keyword>
<dbReference type="GO" id="GO:0006078">
    <property type="term" value="P:(1-&gt;6)-beta-D-glucan biosynthetic process"/>
    <property type="evidence" value="ECO:0007669"/>
    <property type="project" value="TreeGrafter"/>
</dbReference>
<evidence type="ECO:0000256" key="10">
    <source>
        <dbReference type="SAM" id="Phobius"/>
    </source>
</evidence>
<dbReference type="EMBL" id="MU007043">
    <property type="protein sequence ID" value="KAF2429849.1"/>
    <property type="molecule type" value="Genomic_DNA"/>
</dbReference>
<name>A0A9P4NPU7_9PEZI</name>
<evidence type="ECO:0000256" key="9">
    <source>
        <dbReference type="ARBA" id="ARBA00023316"/>
    </source>
</evidence>
<evidence type="ECO:0000259" key="12">
    <source>
        <dbReference type="Pfam" id="PF20520"/>
    </source>
</evidence>
<feature type="chain" id="PRO_5040346905" description="Protein BIG1" evidence="11">
    <location>
        <begin position="19"/>
        <end position="294"/>
    </location>
</feature>
<dbReference type="GO" id="GO:0009272">
    <property type="term" value="P:fungal-type cell wall biogenesis"/>
    <property type="evidence" value="ECO:0007669"/>
    <property type="project" value="TreeGrafter"/>
</dbReference>
<dbReference type="OrthoDB" id="9985059at2759"/>
<evidence type="ECO:0000256" key="3">
    <source>
        <dbReference type="ARBA" id="ARBA00022089"/>
    </source>
</evidence>
<evidence type="ECO:0000256" key="7">
    <source>
        <dbReference type="ARBA" id="ARBA00022989"/>
    </source>
</evidence>
<reference evidence="13" key="1">
    <citation type="journal article" date="2020" name="Stud. Mycol.">
        <title>101 Dothideomycetes genomes: a test case for predicting lifestyles and emergence of pathogens.</title>
        <authorList>
            <person name="Haridas S."/>
            <person name="Albert R."/>
            <person name="Binder M."/>
            <person name="Bloem J."/>
            <person name="Labutti K."/>
            <person name="Salamov A."/>
            <person name="Andreopoulos B."/>
            <person name="Baker S."/>
            <person name="Barry K."/>
            <person name="Bills G."/>
            <person name="Bluhm B."/>
            <person name="Cannon C."/>
            <person name="Castanera R."/>
            <person name="Culley D."/>
            <person name="Daum C."/>
            <person name="Ezra D."/>
            <person name="Gonzalez J."/>
            <person name="Henrissat B."/>
            <person name="Kuo A."/>
            <person name="Liang C."/>
            <person name="Lipzen A."/>
            <person name="Lutzoni F."/>
            <person name="Magnuson J."/>
            <person name="Mondo S."/>
            <person name="Nolan M."/>
            <person name="Ohm R."/>
            <person name="Pangilinan J."/>
            <person name="Park H.-J."/>
            <person name="Ramirez L."/>
            <person name="Alfaro M."/>
            <person name="Sun H."/>
            <person name="Tritt A."/>
            <person name="Yoshinaga Y."/>
            <person name="Zwiers L.-H."/>
            <person name="Turgeon B."/>
            <person name="Goodwin S."/>
            <person name="Spatafora J."/>
            <person name="Crous P."/>
            <person name="Grigoriev I."/>
        </authorList>
    </citation>
    <scope>NUCLEOTIDE SEQUENCE</scope>
    <source>
        <strain evidence="13">CBS 130266</strain>
    </source>
</reference>
<evidence type="ECO:0000256" key="6">
    <source>
        <dbReference type="ARBA" id="ARBA00022824"/>
    </source>
</evidence>
<evidence type="ECO:0000313" key="14">
    <source>
        <dbReference type="Proteomes" id="UP000800235"/>
    </source>
</evidence>
<protein>
    <recommendedName>
        <fullName evidence="3">Protein BIG1</fullName>
    </recommendedName>
</protein>
<evidence type="ECO:0000313" key="13">
    <source>
        <dbReference type="EMBL" id="KAF2429849.1"/>
    </source>
</evidence>
<keyword evidence="8 10" id="KW-0472">Membrane</keyword>
<dbReference type="InterPro" id="IPR037654">
    <property type="entry name" value="Big1"/>
</dbReference>
<comment type="subcellular location">
    <subcellularLocation>
        <location evidence="1">Endoplasmic reticulum membrane</location>
        <topology evidence="1">Single-pass type I membrane protein</topology>
    </subcellularLocation>
</comment>
<dbReference type="GO" id="GO:0071555">
    <property type="term" value="P:cell wall organization"/>
    <property type="evidence" value="ECO:0007669"/>
    <property type="project" value="UniProtKB-KW"/>
</dbReference>
<keyword evidence="5 11" id="KW-0732">Signal</keyword>
<dbReference type="PANTHER" id="PTHR28285:SF1">
    <property type="entry name" value="PROTEIN BIG1"/>
    <property type="match status" value="1"/>
</dbReference>
<feature type="domain" description="V-type proton ATPase subunit S1/VOA1 transmembrane" evidence="12">
    <location>
        <begin position="244"/>
        <end position="283"/>
    </location>
</feature>
<dbReference type="GO" id="GO:0005789">
    <property type="term" value="C:endoplasmic reticulum membrane"/>
    <property type="evidence" value="ECO:0007669"/>
    <property type="project" value="UniProtKB-SubCell"/>
</dbReference>
<keyword evidence="6" id="KW-0256">Endoplasmic reticulum</keyword>
<evidence type="ECO:0000256" key="2">
    <source>
        <dbReference type="ARBA" id="ARBA00008203"/>
    </source>
</evidence>
<comment type="similarity">
    <text evidence="2">Belongs to the BIG1 family.</text>
</comment>
<feature type="signal peptide" evidence="11">
    <location>
        <begin position="1"/>
        <end position="18"/>
    </location>
</feature>
<keyword evidence="4 10" id="KW-0812">Transmembrane</keyword>
<dbReference type="InterPro" id="IPR046756">
    <property type="entry name" value="VAS1/VOA1_TM"/>
</dbReference>
<dbReference type="AlphaFoldDB" id="A0A9P4NPU7"/>
<organism evidence="13 14">
    <name type="scientific">Tothia fuscella</name>
    <dbReference type="NCBI Taxonomy" id="1048955"/>
    <lineage>
        <taxon>Eukaryota</taxon>
        <taxon>Fungi</taxon>
        <taxon>Dikarya</taxon>
        <taxon>Ascomycota</taxon>
        <taxon>Pezizomycotina</taxon>
        <taxon>Dothideomycetes</taxon>
        <taxon>Pleosporomycetidae</taxon>
        <taxon>Venturiales</taxon>
        <taxon>Cylindrosympodiaceae</taxon>
        <taxon>Tothia</taxon>
    </lineage>
</organism>
<dbReference type="PANTHER" id="PTHR28285">
    <property type="entry name" value="PROTEIN BIG1"/>
    <property type="match status" value="1"/>
</dbReference>
<feature type="transmembrane region" description="Helical" evidence="10">
    <location>
        <begin position="250"/>
        <end position="281"/>
    </location>
</feature>
<evidence type="ECO:0000256" key="11">
    <source>
        <dbReference type="SAM" id="SignalP"/>
    </source>
</evidence>
<comment type="caution">
    <text evidence="13">The sequence shown here is derived from an EMBL/GenBank/DDBJ whole genome shotgun (WGS) entry which is preliminary data.</text>
</comment>
<keyword evidence="7 10" id="KW-1133">Transmembrane helix</keyword>
<evidence type="ECO:0000256" key="1">
    <source>
        <dbReference type="ARBA" id="ARBA00004115"/>
    </source>
</evidence>
<dbReference type="Proteomes" id="UP000800235">
    <property type="component" value="Unassembled WGS sequence"/>
</dbReference>
<proteinExistence type="inferred from homology"/>
<gene>
    <name evidence="13" type="ORF">EJ08DRAFT_697882</name>
</gene>
<keyword evidence="9" id="KW-0961">Cell wall biogenesis/degradation</keyword>
<evidence type="ECO:0000256" key="8">
    <source>
        <dbReference type="ARBA" id="ARBA00023136"/>
    </source>
</evidence>
<dbReference type="Pfam" id="PF20520">
    <property type="entry name" value="Ac45-VOA1_TM"/>
    <property type="match status" value="1"/>
</dbReference>
<sequence>MTQFQYWAIALALRSVVAFKDTSPFFLFSTSQLLDSTFAYTQLTSSSSLNSKLSASLDKCPSDTYIIVSQPGVTATDYSAKLSSPHLGHWLNRTEKQVHSTLIVPEVAGDLDAHAISKSLEDKCKAEVLKADAATGTIPNDGNFPRIVRIEFSPLPTVPSERISKLAEHDSFLHAIMTSLGGDKYTVVYTTSPPAEGLIAPAQYSPAPVYEMDEQSALHTDLKRDLDSHSNAKTTNLALFDTYQFLSPGIFMGVLVFLLLFLILYVGISAVAGLQVSYFAFSKEMGPAGQKKGQ</sequence>
<evidence type="ECO:0000256" key="4">
    <source>
        <dbReference type="ARBA" id="ARBA00022692"/>
    </source>
</evidence>